<dbReference type="PaxDb" id="55529-EKX40329"/>
<dbReference type="EMBL" id="JH993032">
    <property type="protein sequence ID" value="EKX40329.1"/>
    <property type="molecule type" value="Genomic_DNA"/>
</dbReference>
<accession>L1IWU6</accession>
<name>L1IWU6_GUITC</name>
<dbReference type="RefSeq" id="XP_005827309.1">
    <property type="nucleotide sequence ID" value="XM_005827252.1"/>
</dbReference>
<gene>
    <name evidence="1" type="ORF">GUITHDRAFT_142826</name>
</gene>
<evidence type="ECO:0000313" key="1">
    <source>
        <dbReference type="EMBL" id="EKX40329.1"/>
    </source>
</evidence>
<sequence length="349" mass="39377">MGSEEEERLKFMETVRSTLEEVKAHRCSNEDLLVAQHKKIQGMEAELQRVQALLDAERDQSRSLRAALGLMRDRQAAVRGEVTELKDRLISIFQASDLNDMKRLISERQDSRARSEVVELRPEEDKEEFETDSDTEKQIHREVDSLSREVSCVSRNLSALMLPSLTATEKLSALLVSMRIKGRQCCAMAASIYDHINTVTENSLHQELADEACEGEQQEDGGAGGVGGSEVKSLHSSFNLWRMFAVWEPRRRNQNRILMLRSSSKRSLAQSIFTWNEYATRRKVFYSRESVIKRNQRKSLMRKCFSAIESCSSSQLLDPSGPAREGCGEELQLASVDLAGGDLDGALCI</sequence>
<dbReference type="GeneID" id="17297138"/>
<reference evidence="3" key="2">
    <citation type="submission" date="2012-11" db="EMBL/GenBank/DDBJ databases">
        <authorList>
            <person name="Kuo A."/>
            <person name="Curtis B.A."/>
            <person name="Tanifuji G."/>
            <person name="Burki F."/>
            <person name="Gruber A."/>
            <person name="Irimia M."/>
            <person name="Maruyama S."/>
            <person name="Arias M.C."/>
            <person name="Ball S.G."/>
            <person name="Gile G.H."/>
            <person name="Hirakawa Y."/>
            <person name="Hopkins J.F."/>
            <person name="Rensing S.A."/>
            <person name="Schmutz J."/>
            <person name="Symeonidi A."/>
            <person name="Elias M."/>
            <person name="Eveleigh R.J."/>
            <person name="Herman E.K."/>
            <person name="Klute M.J."/>
            <person name="Nakayama T."/>
            <person name="Obornik M."/>
            <person name="Reyes-Prieto A."/>
            <person name="Armbrust E.V."/>
            <person name="Aves S.J."/>
            <person name="Beiko R.G."/>
            <person name="Coutinho P."/>
            <person name="Dacks J.B."/>
            <person name="Durnford D.G."/>
            <person name="Fast N.M."/>
            <person name="Green B.R."/>
            <person name="Grisdale C."/>
            <person name="Hempe F."/>
            <person name="Henrissat B."/>
            <person name="Hoppner M.P."/>
            <person name="Ishida K.-I."/>
            <person name="Kim E."/>
            <person name="Koreny L."/>
            <person name="Kroth P.G."/>
            <person name="Liu Y."/>
            <person name="Malik S.-B."/>
            <person name="Maier U.G."/>
            <person name="McRose D."/>
            <person name="Mock T."/>
            <person name="Neilson J.A."/>
            <person name="Onodera N.T."/>
            <person name="Poole A.M."/>
            <person name="Pritham E.J."/>
            <person name="Richards T.A."/>
            <person name="Rocap G."/>
            <person name="Roy S.W."/>
            <person name="Sarai C."/>
            <person name="Schaack S."/>
            <person name="Shirato S."/>
            <person name="Slamovits C.H."/>
            <person name="Spencer D.F."/>
            <person name="Suzuki S."/>
            <person name="Worden A.Z."/>
            <person name="Zauner S."/>
            <person name="Barry K."/>
            <person name="Bell C."/>
            <person name="Bharti A.K."/>
            <person name="Crow J.A."/>
            <person name="Grimwood J."/>
            <person name="Kramer R."/>
            <person name="Lindquist E."/>
            <person name="Lucas S."/>
            <person name="Salamov A."/>
            <person name="McFadden G.I."/>
            <person name="Lane C.E."/>
            <person name="Keeling P.J."/>
            <person name="Gray M.W."/>
            <person name="Grigoriev I.V."/>
            <person name="Archibald J.M."/>
        </authorList>
    </citation>
    <scope>NUCLEOTIDE SEQUENCE</scope>
    <source>
        <strain evidence="3">CCMP2712</strain>
    </source>
</reference>
<evidence type="ECO:0000313" key="3">
    <source>
        <dbReference type="Proteomes" id="UP000011087"/>
    </source>
</evidence>
<dbReference type="AlphaFoldDB" id="L1IWU6"/>
<evidence type="ECO:0000313" key="2">
    <source>
        <dbReference type="EnsemblProtists" id="EKX40329"/>
    </source>
</evidence>
<reference evidence="2" key="3">
    <citation type="submission" date="2015-06" db="UniProtKB">
        <authorList>
            <consortium name="EnsemblProtists"/>
        </authorList>
    </citation>
    <scope>IDENTIFICATION</scope>
</reference>
<dbReference type="KEGG" id="gtt:GUITHDRAFT_142826"/>
<dbReference type="EnsemblProtists" id="EKX40329">
    <property type="protein sequence ID" value="EKX40329"/>
    <property type="gene ID" value="GUITHDRAFT_142826"/>
</dbReference>
<dbReference type="Proteomes" id="UP000011087">
    <property type="component" value="Unassembled WGS sequence"/>
</dbReference>
<proteinExistence type="predicted"/>
<reference evidence="1 3" key="1">
    <citation type="journal article" date="2012" name="Nature">
        <title>Algal genomes reveal evolutionary mosaicism and the fate of nucleomorphs.</title>
        <authorList>
            <consortium name="DOE Joint Genome Institute"/>
            <person name="Curtis B.A."/>
            <person name="Tanifuji G."/>
            <person name="Burki F."/>
            <person name="Gruber A."/>
            <person name="Irimia M."/>
            <person name="Maruyama S."/>
            <person name="Arias M.C."/>
            <person name="Ball S.G."/>
            <person name="Gile G.H."/>
            <person name="Hirakawa Y."/>
            <person name="Hopkins J.F."/>
            <person name="Kuo A."/>
            <person name="Rensing S.A."/>
            <person name="Schmutz J."/>
            <person name="Symeonidi A."/>
            <person name="Elias M."/>
            <person name="Eveleigh R.J."/>
            <person name="Herman E.K."/>
            <person name="Klute M.J."/>
            <person name="Nakayama T."/>
            <person name="Obornik M."/>
            <person name="Reyes-Prieto A."/>
            <person name="Armbrust E.V."/>
            <person name="Aves S.J."/>
            <person name="Beiko R.G."/>
            <person name="Coutinho P."/>
            <person name="Dacks J.B."/>
            <person name="Durnford D.G."/>
            <person name="Fast N.M."/>
            <person name="Green B.R."/>
            <person name="Grisdale C.J."/>
            <person name="Hempel F."/>
            <person name="Henrissat B."/>
            <person name="Hoppner M.P."/>
            <person name="Ishida K."/>
            <person name="Kim E."/>
            <person name="Koreny L."/>
            <person name="Kroth P.G."/>
            <person name="Liu Y."/>
            <person name="Malik S.B."/>
            <person name="Maier U.G."/>
            <person name="McRose D."/>
            <person name="Mock T."/>
            <person name="Neilson J.A."/>
            <person name="Onodera N.T."/>
            <person name="Poole A.M."/>
            <person name="Pritham E.J."/>
            <person name="Richards T.A."/>
            <person name="Rocap G."/>
            <person name="Roy S.W."/>
            <person name="Sarai C."/>
            <person name="Schaack S."/>
            <person name="Shirato S."/>
            <person name="Slamovits C.H."/>
            <person name="Spencer D.F."/>
            <person name="Suzuki S."/>
            <person name="Worden A.Z."/>
            <person name="Zauner S."/>
            <person name="Barry K."/>
            <person name="Bell C."/>
            <person name="Bharti A.K."/>
            <person name="Crow J.A."/>
            <person name="Grimwood J."/>
            <person name="Kramer R."/>
            <person name="Lindquist E."/>
            <person name="Lucas S."/>
            <person name="Salamov A."/>
            <person name="McFadden G.I."/>
            <person name="Lane C.E."/>
            <person name="Keeling P.J."/>
            <person name="Gray M.W."/>
            <person name="Grigoriev I.V."/>
            <person name="Archibald J.M."/>
        </authorList>
    </citation>
    <scope>NUCLEOTIDE SEQUENCE</scope>
    <source>
        <strain evidence="1 3">CCMP2712</strain>
    </source>
</reference>
<organism evidence="1">
    <name type="scientific">Guillardia theta (strain CCMP2712)</name>
    <name type="common">Cryptophyte</name>
    <dbReference type="NCBI Taxonomy" id="905079"/>
    <lineage>
        <taxon>Eukaryota</taxon>
        <taxon>Cryptophyceae</taxon>
        <taxon>Pyrenomonadales</taxon>
        <taxon>Geminigeraceae</taxon>
        <taxon>Guillardia</taxon>
    </lineage>
</organism>
<dbReference type="HOGENOM" id="CLU_795571_0_0_1"/>
<keyword evidence="3" id="KW-1185">Reference proteome</keyword>
<protein>
    <submittedName>
        <fullName evidence="1 2">Uncharacterized protein</fullName>
    </submittedName>
</protein>